<dbReference type="Proteomes" id="UP000293296">
    <property type="component" value="Plasmid pDCAR3"/>
</dbReference>
<dbReference type="RefSeq" id="WP_129356186.1">
    <property type="nucleotide sequence ID" value="NZ_CP026541.1"/>
</dbReference>
<comment type="similarity">
    <text evidence="1">Belongs to the MobA/MobL family.</text>
</comment>
<evidence type="ECO:0000259" key="3">
    <source>
        <dbReference type="Pfam" id="PF03389"/>
    </source>
</evidence>
<feature type="domain" description="MobA/MobL protein" evidence="3">
    <location>
        <begin position="18"/>
        <end position="183"/>
    </location>
</feature>
<protein>
    <recommendedName>
        <fullName evidence="3">MobA/MobL protein domain-containing protein</fullName>
    </recommendedName>
</protein>
<sequence>MAIYRLEVKMVQRSHGHSAVAAAAYRGCSRLIDEQTGEIQDYTRKEGHAYNEIIQPVGCEPITSNELWNKVENDETKINASLARDFLLTLPRELPSSVRKQLSIDFTEWLVERYNVQAELNIHEPTVEQRAKNASARCVPVDDIPEQPHAHILVSTRDVFGKKIRVLADKKSGREEIKEIRKKWEILLNEQLVPRGFPPLSCETKETQDTLAAEEAKRILAVAAKEIPKIKAEIKSLSKFIQRQERFAKVGSLAAKSQISQVGYAATQQTTQKDVYDAPRQRM</sequence>
<evidence type="ECO:0000313" key="4">
    <source>
        <dbReference type="EMBL" id="QAZ69677.1"/>
    </source>
</evidence>
<keyword evidence="2" id="KW-0184">Conjugation</keyword>
<dbReference type="AlphaFoldDB" id="A0A4P6HQT9"/>
<keyword evidence="5" id="KW-1185">Reference proteome</keyword>
<proteinExistence type="inferred from homology"/>
<reference evidence="4 5" key="1">
    <citation type="submission" date="2018-02" db="EMBL/GenBank/DDBJ databases">
        <title>Genome sequence of Desulfovibrio carbinolicus DSM 3852.</title>
        <authorList>
            <person name="Wilbanks E."/>
            <person name="Skennerton C.T."/>
            <person name="Orphan V.J."/>
        </authorList>
    </citation>
    <scope>NUCLEOTIDE SEQUENCE [LARGE SCALE GENOMIC DNA]</scope>
    <source>
        <strain evidence="4 5">DSM 3852</strain>
        <plasmid evidence="5">pdcar3</plasmid>
    </source>
</reference>
<dbReference type="InterPro" id="IPR005053">
    <property type="entry name" value="MobA_MobL"/>
</dbReference>
<organism evidence="4 5">
    <name type="scientific">Solidesulfovibrio carbinolicus</name>
    <dbReference type="NCBI Taxonomy" id="296842"/>
    <lineage>
        <taxon>Bacteria</taxon>
        <taxon>Pseudomonadati</taxon>
        <taxon>Thermodesulfobacteriota</taxon>
        <taxon>Desulfovibrionia</taxon>
        <taxon>Desulfovibrionales</taxon>
        <taxon>Desulfovibrionaceae</taxon>
        <taxon>Solidesulfovibrio</taxon>
    </lineage>
</organism>
<dbReference type="Pfam" id="PF03389">
    <property type="entry name" value="MobA_MobL"/>
    <property type="match status" value="1"/>
</dbReference>
<dbReference type="Gene3D" id="3.30.930.30">
    <property type="match status" value="1"/>
</dbReference>
<dbReference type="GeneID" id="39472120"/>
<keyword evidence="4" id="KW-0614">Plasmid</keyword>
<dbReference type="EMBL" id="CP026541">
    <property type="protein sequence ID" value="QAZ69677.1"/>
    <property type="molecule type" value="Genomic_DNA"/>
</dbReference>
<evidence type="ECO:0000256" key="1">
    <source>
        <dbReference type="ARBA" id="ARBA00010873"/>
    </source>
</evidence>
<dbReference type="OrthoDB" id="5460692at2"/>
<name>A0A4P6HQT9_9BACT</name>
<evidence type="ECO:0000313" key="5">
    <source>
        <dbReference type="Proteomes" id="UP000293296"/>
    </source>
</evidence>
<dbReference type="KEGG" id="dcb:C3Y92_20590"/>
<gene>
    <name evidence="4" type="ORF">C3Y92_20590</name>
</gene>
<geneLocation type="plasmid" evidence="5">
    <name>pdcar3</name>
</geneLocation>
<accession>A0A4P6HQT9</accession>
<evidence type="ECO:0000256" key="2">
    <source>
        <dbReference type="ARBA" id="ARBA00022971"/>
    </source>
</evidence>